<dbReference type="GO" id="GO:0071949">
    <property type="term" value="F:FAD binding"/>
    <property type="evidence" value="ECO:0007669"/>
    <property type="project" value="InterPro"/>
</dbReference>
<dbReference type="InterPro" id="IPR050493">
    <property type="entry name" value="FAD-dep_Monooxygenase_BioMet"/>
</dbReference>
<feature type="domain" description="FAD-dependent oxidoreductase 2 FAD-binding" evidence="6">
    <location>
        <begin position="12"/>
        <end position="39"/>
    </location>
</feature>
<dbReference type="HOGENOM" id="CLU_009665_19_1_1"/>
<dbReference type="Proteomes" id="UP000027265">
    <property type="component" value="Unassembled WGS sequence"/>
</dbReference>
<dbReference type="Pfam" id="PF00890">
    <property type="entry name" value="FAD_binding_2"/>
    <property type="match status" value="1"/>
</dbReference>
<dbReference type="Pfam" id="PF01494">
    <property type="entry name" value="FAD_binding_3"/>
    <property type="match status" value="1"/>
</dbReference>
<evidence type="ECO:0000256" key="3">
    <source>
        <dbReference type="ARBA" id="ARBA00022827"/>
    </source>
</evidence>
<feature type="domain" description="FAD-binding" evidence="7">
    <location>
        <begin position="114"/>
        <end position="359"/>
    </location>
</feature>
<dbReference type="OrthoDB" id="9993796at2759"/>
<name>A0A067PN88_9AGAM</name>
<dbReference type="PANTHER" id="PTHR13789">
    <property type="entry name" value="MONOOXYGENASE"/>
    <property type="match status" value="1"/>
</dbReference>
<dbReference type="InterPro" id="IPR002938">
    <property type="entry name" value="FAD-bd"/>
</dbReference>
<evidence type="ECO:0000256" key="2">
    <source>
        <dbReference type="ARBA" id="ARBA00022630"/>
    </source>
</evidence>
<dbReference type="SUPFAM" id="SSF54373">
    <property type="entry name" value="FAD-linked reductases, C-terminal domain"/>
    <property type="match status" value="1"/>
</dbReference>
<evidence type="ECO:0000259" key="7">
    <source>
        <dbReference type="Pfam" id="PF01494"/>
    </source>
</evidence>
<gene>
    <name evidence="8" type="ORF">JAAARDRAFT_158238</name>
</gene>
<dbReference type="Gene3D" id="3.50.50.60">
    <property type="entry name" value="FAD/NAD(P)-binding domain"/>
    <property type="match status" value="1"/>
</dbReference>
<dbReference type="InterPro" id="IPR036188">
    <property type="entry name" value="FAD/NAD-bd_sf"/>
</dbReference>
<dbReference type="InterPro" id="IPR003953">
    <property type="entry name" value="FAD-dep_OxRdtase_2_FAD-bd"/>
</dbReference>
<keyword evidence="9" id="KW-1185">Reference proteome</keyword>
<evidence type="ECO:0000259" key="6">
    <source>
        <dbReference type="Pfam" id="PF00890"/>
    </source>
</evidence>
<dbReference type="PANTHER" id="PTHR13789:SF236">
    <property type="entry name" value="MONOOXYGENASE, PUTATIVE (AFU_ORTHOLOGUE AFUA_6G12060)-RELATED"/>
    <property type="match status" value="1"/>
</dbReference>
<keyword evidence="2" id="KW-0285">Flavoprotein</keyword>
<protein>
    <recommendedName>
        <fullName evidence="10">FAD-binding domain-containing protein</fullName>
    </recommendedName>
</protein>
<dbReference type="EMBL" id="KL197722">
    <property type="protein sequence ID" value="KDQ56254.1"/>
    <property type="molecule type" value="Genomic_DNA"/>
</dbReference>
<dbReference type="STRING" id="933084.A0A067PN88"/>
<keyword evidence="4" id="KW-0560">Oxidoreductase</keyword>
<keyword evidence="3" id="KW-0274">FAD</keyword>
<keyword evidence="5" id="KW-0503">Monooxygenase</keyword>
<evidence type="ECO:0000313" key="9">
    <source>
        <dbReference type="Proteomes" id="UP000027265"/>
    </source>
</evidence>
<evidence type="ECO:0000256" key="4">
    <source>
        <dbReference type="ARBA" id="ARBA00023002"/>
    </source>
</evidence>
<accession>A0A067PN88</accession>
<dbReference type="AlphaFoldDB" id="A0A067PN88"/>
<sequence length="436" mass="48583">MESRAPETGIKVIIVGAGFAGLTAAIECYRKGHDVLVLESFPILKPLGDIISFGPNAGRIIARWGNGSVASQLRPISIRNKELKFYKYDGDYITEQKVPPQNPVTPVFNGHRGEIHEIFFEHAKKIGIEIRLGCRVLEYVEEAGRAGVRVNGETIWGDVVIGSDGVRSKARELVLGYVDKPKSSGYAIYRAWFDSAPILADPLTKHLVENGDTHTGWLGPDVHFLAASIKDGKDFSWVCTHRDEADIEESWSFPGKIEDALKVIDGWDPVCRRIVELTPDCVDWKLVYRDPLPTWVSKEGRTCLMGDAAHPFLPTSIQGASQAMEDGVVFATCLQLAGKSNVATGVRAYEQIRYARCRKAQLLGEETRDMWHKADFDKIKENPDSIKLKRDDWLFLFDVEKDAYERYEEVARELEGKGEVSPPNVVEVAVPTVVAA</sequence>
<reference evidence="9" key="1">
    <citation type="journal article" date="2014" name="Proc. Natl. Acad. Sci. U.S.A.">
        <title>Extensive sampling of basidiomycete genomes demonstrates inadequacy of the white-rot/brown-rot paradigm for wood decay fungi.</title>
        <authorList>
            <person name="Riley R."/>
            <person name="Salamov A.A."/>
            <person name="Brown D.W."/>
            <person name="Nagy L.G."/>
            <person name="Floudas D."/>
            <person name="Held B.W."/>
            <person name="Levasseur A."/>
            <person name="Lombard V."/>
            <person name="Morin E."/>
            <person name="Otillar R."/>
            <person name="Lindquist E.A."/>
            <person name="Sun H."/>
            <person name="LaButti K.M."/>
            <person name="Schmutz J."/>
            <person name="Jabbour D."/>
            <person name="Luo H."/>
            <person name="Baker S.E."/>
            <person name="Pisabarro A.G."/>
            <person name="Walton J.D."/>
            <person name="Blanchette R.A."/>
            <person name="Henrissat B."/>
            <person name="Martin F."/>
            <person name="Cullen D."/>
            <person name="Hibbett D.S."/>
            <person name="Grigoriev I.V."/>
        </authorList>
    </citation>
    <scope>NUCLEOTIDE SEQUENCE [LARGE SCALE GENOMIC DNA]</scope>
    <source>
        <strain evidence="9">MUCL 33604</strain>
    </source>
</reference>
<dbReference type="InParanoid" id="A0A067PN88"/>
<evidence type="ECO:0008006" key="10">
    <source>
        <dbReference type="Google" id="ProtNLM"/>
    </source>
</evidence>
<comment type="similarity">
    <text evidence="1">Belongs to the paxM FAD-dependent monooxygenase family.</text>
</comment>
<evidence type="ECO:0000256" key="1">
    <source>
        <dbReference type="ARBA" id="ARBA00007992"/>
    </source>
</evidence>
<dbReference type="GO" id="GO:0004497">
    <property type="term" value="F:monooxygenase activity"/>
    <property type="evidence" value="ECO:0007669"/>
    <property type="project" value="UniProtKB-KW"/>
</dbReference>
<evidence type="ECO:0000256" key="5">
    <source>
        <dbReference type="ARBA" id="ARBA00023033"/>
    </source>
</evidence>
<dbReference type="PRINTS" id="PR00420">
    <property type="entry name" value="RNGMNOXGNASE"/>
</dbReference>
<proteinExistence type="inferred from homology"/>
<evidence type="ECO:0000313" key="8">
    <source>
        <dbReference type="EMBL" id="KDQ56254.1"/>
    </source>
</evidence>
<organism evidence="8 9">
    <name type="scientific">Jaapia argillacea MUCL 33604</name>
    <dbReference type="NCBI Taxonomy" id="933084"/>
    <lineage>
        <taxon>Eukaryota</taxon>
        <taxon>Fungi</taxon>
        <taxon>Dikarya</taxon>
        <taxon>Basidiomycota</taxon>
        <taxon>Agaricomycotina</taxon>
        <taxon>Agaricomycetes</taxon>
        <taxon>Agaricomycetidae</taxon>
        <taxon>Jaapiales</taxon>
        <taxon>Jaapiaceae</taxon>
        <taxon>Jaapia</taxon>
    </lineage>
</organism>
<dbReference type="SUPFAM" id="SSF51905">
    <property type="entry name" value="FAD/NAD(P)-binding domain"/>
    <property type="match status" value="1"/>
</dbReference>